<proteinExistence type="predicted"/>
<evidence type="ECO:0000313" key="1">
    <source>
        <dbReference type="EMBL" id="TWT84153.1"/>
    </source>
</evidence>
<dbReference type="AlphaFoldDB" id="A0A5C5ZC56"/>
<accession>A0A5C5ZC56</accession>
<protein>
    <submittedName>
        <fullName evidence="1">Uncharacterized protein</fullName>
    </submittedName>
</protein>
<name>A0A5C5ZC56_9BACT</name>
<sequence>MDEYCCPSMASLASPGNAVLGTNCDELTQDRFVVTIDQMMSSVQLRHDRNRTKSLRNVGLWMVAWLLACQFPMPVSHFHATMSEASLLAHLDQSHGAVAVSEKETHWHWCMPWNSPVCGDEDQRDDPFDHQGRVANSPTGFWGSGDGLVVDQDSDPELIPAAAVRIACAGDDPKRSLERSSSSVPLSFLHTFSAVRLLTLVCVCLR</sequence>
<reference evidence="1 2" key="1">
    <citation type="submission" date="2019-02" db="EMBL/GenBank/DDBJ databases">
        <title>Deep-cultivation of Planctomycetes and their phenomic and genomic characterization uncovers novel biology.</title>
        <authorList>
            <person name="Wiegand S."/>
            <person name="Jogler M."/>
            <person name="Boedeker C."/>
            <person name="Pinto D."/>
            <person name="Vollmers J."/>
            <person name="Rivas-Marin E."/>
            <person name="Kohn T."/>
            <person name="Peeters S.H."/>
            <person name="Heuer A."/>
            <person name="Rast P."/>
            <person name="Oberbeckmann S."/>
            <person name="Bunk B."/>
            <person name="Jeske O."/>
            <person name="Meyerdierks A."/>
            <person name="Storesund J.E."/>
            <person name="Kallscheuer N."/>
            <person name="Luecker S."/>
            <person name="Lage O.M."/>
            <person name="Pohl T."/>
            <person name="Merkel B.J."/>
            <person name="Hornburger P."/>
            <person name="Mueller R.-W."/>
            <person name="Bruemmer F."/>
            <person name="Labrenz M."/>
            <person name="Spormann A.M."/>
            <person name="Op Den Camp H."/>
            <person name="Overmann J."/>
            <person name="Amann R."/>
            <person name="Jetten M.S.M."/>
            <person name="Mascher T."/>
            <person name="Medema M.H."/>
            <person name="Devos D.P."/>
            <person name="Kaster A.-K."/>
            <person name="Ovreas L."/>
            <person name="Rohde M."/>
            <person name="Galperin M.Y."/>
            <person name="Jogler C."/>
        </authorList>
    </citation>
    <scope>NUCLEOTIDE SEQUENCE [LARGE SCALE GENOMIC DNA]</scope>
    <source>
        <strain evidence="1 2">CA13</strain>
    </source>
</reference>
<comment type="caution">
    <text evidence="1">The sequence shown here is derived from an EMBL/GenBank/DDBJ whole genome shotgun (WGS) entry which is preliminary data.</text>
</comment>
<organism evidence="1 2">
    <name type="scientific">Novipirellula herctigrandis</name>
    <dbReference type="NCBI Taxonomy" id="2527986"/>
    <lineage>
        <taxon>Bacteria</taxon>
        <taxon>Pseudomonadati</taxon>
        <taxon>Planctomycetota</taxon>
        <taxon>Planctomycetia</taxon>
        <taxon>Pirellulales</taxon>
        <taxon>Pirellulaceae</taxon>
        <taxon>Novipirellula</taxon>
    </lineage>
</organism>
<dbReference type="Proteomes" id="UP000315010">
    <property type="component" value="Unassembled WGS sequence"/>
</dbReference>
<dbReference type="EMBL" id="SJPJ01000001">
    <property type="protein sequence ID" value="TWT84153.1"/>
    <property type="molecule type" value="Genomic_DNA"/>
</dbReference>
<keyword evidence="2" id="KW-1185">Reference proteome</keyword>
<gene>
    <name evidence="1" type="ORF">CA13_56290</name>
</gene>
<evidence type="ECO:0000313" key="2">
    <source>
        <dbReference type="Proteomes" id="UP000315010"/>
    </source>
</evidence>